<accession>A0A0C3EFU3</accession>
<feature type="region of interest" description="Disordered" evidence="1">
    <location>
        <begin position="156"/>
        <end position="205"/>
    </location>
</feature>
<feature type="compositionally biased region" description="Basic and acidic residues" evidence="1">
    <location>
        <begin position="178"/>
        <end position="197"/>
    </location>
</feature>
<proteinExistence type="predicted"/>
<dbReference type="EMBL" id="KN833282">
    <property type="protein sequence ID" value="KIM71535.1"/>
    <property type="molecule type" value="Genomic_DNA"/>
</dbReference>
<dbReference type="HOGENOM" id="CLU_947024_0_0_1"/>
<feature type="region of interest" description="Disordered" evidence="1">
    <location>
        <begin position="1"/>
        <end position="20"/>
    </location>
</feature>
<dbReference type="AlphaFoldDB" id="A0A0C3EFU3"/>
<reference evidence="2 3" key="1">
    <citation type="submission" date="2014-04" db="EMBL/GenBank/DDBJ databases">
        <authorList>
            <consortium name="DOE Joint Genome Institute"/>
            <person name="Kuo A."/>
            <person name="Tarkka M."/>
            <person name="Buscot F."/>
            <person name="Kohler A."/>
            <person name="Nagy L.G."/>
            <person name="Floudas D."/>
            <person name="Copeland A."/>
            <person name="Barry K.W."/>
            <person name="Cichocki N."/>
            <person name="Veneault-Fourrey C."/>
            <person name="LaButti K."/>
            <person name="Lindquist E.A."/>
            <person name="Lipzen A."/>
            <person name="Lundell T."/>
            <person name="Morin E."/>
            <person name="Murat C."/>
            <person name="Sun H."/>
            <person name="Tunlid A."/>
            <person name="Henrissat B."/>
            <person name="Grigoriev I.V."/>
            <person name="Hibbett D.S."/>
            <person name="Martin F."/>
            <person name="Nordberg H.P."/>
            <person name="Cantor M.N."/>
            <person name="Hua S.X."/>
        </authorList>
    </citation>
    <scope>NUCLEOTIDE SEQUENCE [LARGE SCALE GENOMIC DNA]</scope>
    <source>
        <strain evidence="2 3">F 1598</strain>
    </source>
</reference>
<reference evidence="3" key="2">
    <citation type="submission" date="2015-01" db="EMBL/GenBank/DDBJ databases">
        <title>Evolutionary Origins and Diversification of the Mycorrhizal Mutualists.</title>
        <authorList>
            <consortium name="DOE Joint Genome Institute"/>
            <consortium name="Mycorrhizal Genomics Consortium"/>
            <person name="Kohler A."/>
            <person name="Kuo A."/>
            <person name="Nagy L.G."/>
            <person name="Floudas D."/>
            <person name="Copeland A."/>
            <person name="Barry K.W."/>
            <person name="Cichocki N."/>
            <person name="Veneault-Fourrey C."/>
            <person name="LaButti K."/>
            <person name="Lindquist E.A."/>
            <person name="Lipzen A."/>
            <person name="Lundell T."/>
            <person name="Morin E."/>
            <person name="Murat C."/>
            <person name="Riley R."/>
            <person name="Ohm R."/>
            <person name="Sun H."/>
            <person name="Tunlid A."/>
            <person name="Henrissat B."/>
            <person name="Grigoriev I.V."/>
            <person name="Hibbett D.S."/>
            <person name="Martin F."/>
        </authorList>
    </citation>
    <scope>NUCLEOTIDE SEQUENCE [LARGE SCALE GENOMIC DNA]</scope>
    <source>
        <strain evidence="3">F 1598</strain>
    </source>
</reference>
<feature type="region of interest" description="Disordered" evidence="1">
    <location>
        <begin position="250"/>
        <end position="294"/>
    </location>
</feature>
<sequence length="294" mass="33344">MNRIPNQGPRRDSPPHFPLAPQPAGDYVECPPMKCYGCGDIGHGITRCTKIAELINNGVLAKDAAGRVVKGDGTYLQRNMDEPFLAALERERQNSIPKSNYIHFVEPDKTYFIKDDEEDSRDDEVEIDHGWVREIDSDGDTEHFVFPVDGKKRELAEKARKKAHDKIYPEPLAPGTAKGKERMGQPPRNKDHEENRHGTRSSMRGKELVMTDDPDQIQVPSVIPVPTPVPVKATVPEKHIRIDPVPIEVREREWNPADSEDMIEDRSGVKESGSSSRSLPNPEKSQRMWIQWQF</sequence>
<gene>
    <name evidence="2" type="ORF">PILCRDRAFT_804920</name>
</gene>
<evidence type="ECO:0000313" key="3">
    <source>
        <dbReference type="Proteomes" id="UP000054166"/>
    </source>
</evidence>
<evidence type="ECO:0000256" key="1">
    <source>
        <dbReference type="SAM" id="MobiDB-lite"/>
    </source>
</evidence>
<keyword evidence="3" id="KW-1185">Reference proteome</keyword>
<protein>
    <submittedName>
        <fullName evidence="2">Uncharacterized protein</fullName>
    </submittedName>
</protein>
<dbReference type="OrthoDB" id="3016331at2759"/>
<dbReference type="STRING" id="765440.A0A0C3EFU3"/>
<dbReference type="InParanoid" id="A0A0C3EFU3"/>
<dbReference type="Proteomes" id="UP000054166">
    <property type="component" value="Unassembled WGS sequence"/>
</dbReference>
<evidence type="ECO:0000313" key="2">
    <source>
        <dbReference type="EMBL" id="KIM71535.1"/>
    </source>
</evidence>
<name>A0A0C3EFU3_PILCF</name>
<organism evidence="2 3">
    <name type="scientific">Piloderma croceum (strain F 1598)</name>
    <dbReference type="NCBI Taxonomy" id="765440"/>
    <lineage>
        <taxon>Eukaryota</taxon>
        <taxon>Fungi</taxon>
        <taxon>Dikarya</taxon>
        <taxon>Basidiomycota</taxon>
        <taxon>Agaricomycotina</taxon>
        <taxon>Agaricomycetes</taxon>
        <taxon>Agaricomycetidae</taxon>
        <taxon>Atheliales</taxon>
        <taxon>Atheliaceae</taxon>
        <taxon>Piloderma</taxon>
    </lineage>
</organism>